<dbReference type="SUPFAM" id="SSF53613">
    <property type="entry name" value="Ribokinase-like"/>
    <property type="match status" value="1"/>
</dbReference>
<keyword evidence="10 12" id="KW-0630">Potassium</keyword>
<evidence type="ECO:0000256" key="4">
    <source>
        <dbReference type="ARBA" id="ARBA00022679"/>
    </source>
</evidence>
<proteinExistence type="inferred from homology"/>
<evidence type="ECO:0000313" key="15">
    <source>
        <dbReference type="Proteomes" id="UP001064262"/>
    </source>
</evidence>
<feature type="binding site" evidence="12">
    <location>
        <begin position="10"/>
        <end position="12"/>
    </location>
    <ligand>
        <name>substrate</name>
    </ligand>
</feature>
<dbReference type="GO" id="GO:0046872">
    <property type="term" value="F:metal ion binding"/>
    <property type="evidence" value="ECO:0007669"/>
    <property type="project" value="UniProtKB-KW"/>
</dbReference>
<dbReference type="EC" id="2.7.1.15" evidence="2 12"/>
<comment type="similarity">
    <text evidence="1">Belongs to the carbohydrate kinase pfkB family.</text>
</comment>
<keyword evidence="11 12" id="KW-0119">Carbohydrate metabolism</keyword>
<feature type="binding site" evidence="12">
    <location>
        <begin position="203"/>
        <end position="208"/>
    </location>
    <ligand>
        <name>ATP</name>
        <dbReference type="ChEBI" id="CHEBI:30616"/>
    </ligand>
</feature>
<evidence type="ECO:0000256" key="7">
    <source>
        <dbReference type="ARBA" id="ARBA00022777"/>
    </source>
</evidence>
<dbReference type="PANTHER" id="PTHR10584:SF166">
    <property type="entry name" value="RIBOKINASE"/>
    <property type="match status" value="1"/>
</dbReference>
<comment type="activity regulation">
    <text evidence="12">Activated by a monovalent cation that binds near, but not in, the active site. The most likely occupant of the site in vivo is potassium. Ion binding induces a conformational change that may alter substrate affinity.</text>
</comment>
<evidence type="ECO:0000256" key="3">
    <source>
        <dbReference type="ARBA" id="ARBA00016943"/>
    </source>
</evidence>
<keyword evidence="8 12" id="KW-0067">ATP-binding</keyword>
<comment type="subunit">
    <text evidence="12">Homodimer.</text>
</comment>
<accession>A0A9J6PQK3</accession>
<name>A0A9J6PQK3_9GAMM</name>
<feature type="binding site" evidence="12">
    <location>
        <position position="270"/>
    </location>
    <ligand>
        <name>K(+)</name>
        <dbReference type="ChEBI" id="CHEBI:29103"/>
    </ligand>
</feature>
<keyword evidence="15" id="KW-1185">Reference proteome</keyword>
<evidence type="ECO:0000256" key="1">
    <source>
        <dbReference type="ARBA" id="ARBA00005380"/>
    </source>
</evidence>
<comment type="caution">
    <text evidence="12">Lacks conserved residue(s) required for the propagation of feature annotation.</text>
</comment>
<protein>
    <recommendedName>
        <fullName evidence="3 12">Ribokinase</fullName>
        <shortName evidence="12">RK</shortName>
        <ecNumber evidence="2 12">2.7.1.15</ecNumber>
    </recommendedName>
</protein>
<comment type="caution">
    <text evidence="14">The sequence shown here is derived from an EMBL/GenBank/DDBJ whole genome shotgun (WGS) entry which is preliminary data.</text>
</comment>
<evidence type="ECO:0000256" key="6">
    <source>
        <dbReference type="ARBA" id="ARBA00022741"/>
    </source>
</evidence>
<organism evidence="14 15">
    <name type="scientific">Winslowiella arboricola</name>
    <dbReference type="NCBI Taxonomy" id="2978220"/>
    <lineage>
        <taxon>Bacteria</taxon>
        <taxon>Pseudomonadati</taxon>
        <taxon>Pseudomonadota</taxon>
        <taxon>Gammaproteobacteria</taxon>
        <taxon>Enterobacterales</taxon>
        <taxon>Erwiniaceae</taxon>
        <taxon>Winslowiella</taxon>
    </lineage>
</organism>
<evidence type="ECO:0000256" key="12">
    <source>
        <dbReference type="HAMAP-Rule" id="MF_01987"/>
    </source>
</evidence>
<keyword evidence="5 12" id="KW-0479">Metal-binding</keyword>
<dbReference type="InterPro" id="IPR002139">
    <property type="entry name" value="Ribo/fructo_kinase"/>
</dbReference>
<dbReference type="InterPro" id="IPR029056">
    <property type="entry name" value="Ribokinase-like"/>
</dbReference>
<dbReference type="PROSITE" id="PS00583">
    <property type="entry name" value="PFKB_KINASES_1"/>
    <property type="match status" value="1"/>
</dbReference>
<comment type="pathway">
    <text evidence="12">Carbohydrate metabolism; D-ribose degradation; D-ribose 5-phosphate from beta-D-ribopyranose: step 2/2.</text>
</comment>
<dbReference type="RefSeq" id="WP_267141998.1">
    <property type="nucleotide sequence ID" value="NZ_JAODIL010000065.1"/>
</dbReference>
<evidence type="ECO:0000256" key="10">
    <source>
        <dbReference type="ARBA" id="ARBA00022958"/>
    </source>
</evidence>
<evidence type="ECO:0000256" key="8">
    <source>
        <dbReference type="ARBA" id="ARBA00022840"/>
    </source>
</evidence>
<dbReference type="Proteomes" id="UP001064262">
    <property type="component" value="Unassembled WGS sequence"/>
</dbReference>
<dbReference type="InterPro" id="IPR011611">
    <property type="entry name" value="PfkB_dom"/>
</dbReference>
<dbReference type="PANTHER" id="PTHR10584">
    <property type="entry name" value="SUGAR KINASE"/>
    <property type="match status" value="1"/>
</dbReference>
<comment type="subcellular location">
    <subcellularLocation>
        <location evidence="12">Cytoplasm</location>
    </subcellularLocation>
</comment>
<feature type="binding site" evidence="12">
    <location>
        <begin position="234"/>
        <end position="235"/>
    </location>
    <ligand>
        <name>ATP</name>
        <dbReference type="ChEBI" id="CHEBI:30616"/>
    </ligand>
</feature>
<evidence type="ECO:0000256" key="2">
    <source>
        <dbReference type="ARBA" id="ARBA00012035"/>
    </source>
</evidence>
<feature type="domain" description="Carbohydrate kinase PfkB" evidence="13">
    <location>
        <begin position="18"/>
        <end position="279"/>
    </location>
</feature>
<feature type="binding site" evidence="12">
    <location>
        <position position="272"/>
    </location>
    <ligand>
        <name>K(+)</name>
        <dbReference type="ChEBI" id="CHEBI:29103"/>
    </ligand>
</feature>
<dbReference type="Pfam" id="PF00294">
    <property type="entry name" value="PfkB"/>
    <property type="match status" value="1"/>
</dbReference>
<keyword evidence="7 12" id="KW-0418">Kinase</keyword>
<feature type="binding site" evidence="12">
    <location>
        <position position="231"/>
    </location>
    <ligand>
        <name>K(+)</name>
        <dbReference type="ChEBI" id="CHEBI:29103"/>
    </ligand>
</feature>
<dbReference type="InterPro" id="IPR011877">
    <property type="entry name" value="Ribokinase"/>
</dbReference>
<evidence type="ECO:0000256" key="11">
    <source>
        <dbReference type="ARBA" id="ARBA00023277"/>
    </source>
</evidence>
<evidence type="ECO:0000313" key="14">
    <source>
        <dbReference type="EMBL" id="MCU5778643.1"/>
    </source>
</evidence>
<feature type="binding site" evidence="12">
    <location>
        <position position="182"/>
    </location>
    <ligand>
        <name>ATP</name>
        <dbReference type="ChEBI" id="CHEBI:30616"/>
    </ligand>
</feature>
<dbReference type="AlphaFoldDB" id="A0A9J6PQK3"/>
<feature type="binding site" evidence="12">
    <location>
        <begin position="38"/>
        <end position="42"/>
    </location>
    <ligand>
        <name>substrate</name>
    </ligand>
</feature>
<keyword evidence="9 12" id="KW-0460">Magnesium</keyword>
<dbReference type="HAMAP" id="MF_01987">
    <property type="entry name" value="Ribokinase"/>
    <property type="match status" value="1"/>
</dbReference>
<evidence type="ECO:0000259" key="13">
    <source>
        <dbReference type="Pfam" id="PF00294"/>
    </source>
</evidence>
<dbReference type="PRINTS" id="PR00990">
    <property type="entry name" value="RIBOKINASE"/>
</dbReference>
<keyword evidence="12" id="KW-0963">Cytoplasm</keyword>
<dbReference type="GO" id="GO:0019303">
    <property type="term" value="P:D-ribose catabolic process"/>
    <property type="evidence" value="ECO:0007669"/>
    <property type="project" value="UniProtKB-UniRule"/>
</dbReference>
<feature type="binding site" evidence="12">
    <location>
        <position position="235"/>
    </location>
    <ligand>
        <name>substrate</name>
    </ligand>
</feature>
<dbReference type="GO" id="GO:0004747">
    <property type="term" value="F:ribokinase activity"/>
    <property type="evidence" value="ECO:0007669"/>
    <property type="project" value="UniProtKB-UniRule"/>
</dbReference>
<evidence type="ECO:0000256" key="5">
    <source>
        <dbReference type="ARBA" id="ARBA00022723"/>
    </source>
</evidence>
<dbReference type="Gene3D" id="3.40.1190.20">
    <property type="match status" value="1"/>
</dbReference>
<feature type="binding site" evidence="12">
    <location>
        <position position="229"/>
    </location>
    <ligand>
        <name>K(+)</name>
        <dbReference type="ChEBI" id="CHEBI:29103"/>
    </ligand>
</feature>
<keyword evidence="4 12" id="KW-0808">Transferase</keyword>
<comment type="similarity">
    <text evidence="12">Belongs to the carbohydrate kinase PfkB family. Ribokinase subfamily.</text>
</comment>
<reference evidence="14" key="1">
    <citation type="submission" date="2022-09" db="EMBL/GenBank/DDBJ databases">
        <title>Winslowiella arboricola sp. nov., isolated from bleeding cankers on broadleaf hosts.</title>
        <authorList>
            <person name="Brady C."/>
            <person name="Kaur S."/>
            <person name="Crampton B."/>
            <person name="Maddock D."/>
            <person name="Arnold D."/>
            <person name="Denman S."/>
        </authorList>
    </citation>
    <scope>NUCLEOTIDE SEQUENCE</scope>
    <source>
        <strain evidence="14">BAC 15a-03b</strain>
    </source>
</reference>
<comment type="catalytic activity">
    <reaction evidence="12">
        <text>D-ribose + ATP = D-ribose 5-phosphate + ADP + H(+)</text>
        <dbReference type="Rhea" id="RHEA:13697"/>
        <dbReference type="ChEBI" id="CHEBI:15378"/>
        <dbReference type="ChEBI" id="CHEBI:30616"/>
        <dbReference type="ChEBI" id="CHEBI:47013"/>
        <dbReference type="ChEBI" id="CHEBI:78346"/>
        <dbReference type="ChEBI" id="CHEBI:456216"/>
        <dbReference type="EC" id="2.7.1.15"/>
    </reaction>
</comment>
<comment type="function">
    <text evidence="12">Catalyzes the phosphorylation of ribose at O-5 in a reaction requiring ATP and magnesium. The resulting D-ribose-5-phosphate can then be used either for sythesis of nucleotides, histidine, and tryptophan, or as a component of the pentose phosphate pathway.</text>
</comment>
<keyword evidence="6 12" id="KW-0547">Nucleotide-binding</keyword>
<sequence length="295" mass="31545">MRVYVTGNITVDETWEIDELPLKGSSIHGKKHSQDIGGKGANQAIILSRCGINTSLIAATGDDNDGRWIRDVIIQENLCLLPTSSLPVHTDTSIIFNIADGDNAIITTTEAADALDLATVAQALESAVPGDVLLQQGNFPLEKTRAIFQLARDKQMITVFNPSPVKSGFAQLWSLIDIAVLNQLEAQQLQPVLTRAASTLVITTGASGAWLYQQQQRHFVPATPTTAIDSTGAGDTFLAVMLASALRRNVNIDQLALTHAASAAAITVSRRGTLSAFPTHSELTVLLNRDQQAAN</sequence>
<feature type="active site" description="Proton acceptor" evidence="12">
    <location>
        <position position="235"/>
    </location>
</feature>
<feature type="binding site" evidence="12">
    <location>
        <position position="267"/>
    </location>
    <ligand>
        <name>K(+)</name>
        <dbReference type="ChEBI" id="CHEBI:29103"/>
    </ligand>
</feature>
<evidence type="ECO:0000256" key="9">
    <source>
        <dbReference type="ARBA" id="ARBA00022842"/>
    </source>
</evidence>
<comment type="cofactor">
    <cofactor evidence="12">
        <name>Mg(2+)</name>
        <dbReference type="ChEBI" id="CHEBI:18420"/>
    </cofactor>
    <text evidence="12">Requires a divalent cation, most likely magnesium in vivo, as an electrophilic catalyst to aid phosphoryl group transfer. It is the chelate of the metal and the nucleotide that is the actual substrate.</text>
</comment>
<dbReference type="GO" id="GO:0005524">
    <property type="term" value="F:ATP binding"/>
    <property type="evidence" value="ECO:0007669"/>
    <property type="project" value="UniProtKB-UniRule"/>
</dbReference>
<gene>
    <name evidence="12" type="primary">rbsK</name>
    <name evidence="14" type="ORF">N5923_14200</name>
</gene>
<dbReference type="GO" id="GO:0005829">
    <property type="term" value="C:cytosol"/>
    <property type="evidence" value="ECO:0007669"/>
    <property type="project" value="TreeGrafter"/>
</dbReference>
<dbReference type="InterPro" id="IPR002173">
    <property type="entry name" value="Carboh/pur_kinase_PfkB_CS"/>
</dbReference>
<dbReference type="EMBL" id="JAODIM010000041">
    <property type="protein sequence ID" value="MCU5778643.1"/>
    <property type="molecule type" value="Genomic_DNA"/>
</dbReference>